<evidence type="ECO:0000313" key="1">
    <source>
        <dbReference type="EMBL" id="EJD33663.1"/>
    </source>
</evidence>
<dbReference type="InParanoid" id="J0LB48"/>
<dbReference type="PANTHER" id="PTHR33481:SF1">
    <property type="entry name" value="ENDONUCLEASE_EXONUCLEASE_PHOSPHATASE DOMAIN-CONTAINING PROTEIN-RELATED"/>
    <property type="match status" value="1"/>
</dbReference>
<organism evidence="1 2">
    <name type="scientific">Auricularia subglabra (strain TFB-10046 / SS5)</name>
    <name type="common">White-rot fungus</name>
    <name type="synonym">Auricularia delicata (strain TFB10046)</name>
    <dbReference type="NCBI Taxonomy" id="717982"/>
    <lineage>
        <taxon>Eukaryota</taxon>
        <taxon>Fungi</taxon>
        <taxon>Dikarya</taxon>
        <taxon>Basidiomycota</taxon>
        <taxon>Agaricomycotina</taxon>
        <taxon>Agaricomycetes</taxon>
        <taxon>Auriculariales</taxon>
        <taxon>Auriculariaceae</taxon>
        <taxon>Auricularia</taxon>
    </lineage>
</organism>
<dbReference type="OMA" id="ELRWHAQ"/>
<keyword evidence="2" id="KW-1185">Reference proteome</keyword>
<feature type="non-terminal residue" evidence="1">
    <location>
        <position position="1"/>
    </location>
</feature>
<accession>J0LB48</accession>
<gene>
    <name evidence="1" type="ORF">AURDEDRAFT_48899</name>
</gene>
<evidence type="ECO:0000313" key="2">
    <source>
        <dbReference type="Proteomes" id="UP000006514"/>
    </source>
</evidence>
<dbReference type="PANTHER" id="PTHR33481">
    <property type="entry name" value="REVERSE TRANSCRIPTASE"/>
    <property type="match status" value="1"/>
</dbReference>
<reference evidence="2" key="1">
    <citation type="journal article" date="2012" name="Science">
        <title>The Paleozoic origin of enzymatic lignin decomposition reconstructed from 31 fungal genomes.</title>
        <authorList>
            <person name="Floudas D."/>
            <person name="Binder M."/>
            <person name="Riley R."/>
            <person name="Barry K."/>
            <person name="Blanchette R.A."/>
            <person name="Henrissat B."/>
            <person name="Martinez A.T."/>
            <person name="Otillar R."/>
            <person name="Spatafora J.W."/>
            <person name="Yadav J.S."/>
            <person name="Aerts A."/>
            <person name="Benoit I."/>
            <person name="Boyd A."/>
            <person name="Carlson A."/>
            <person name="Copeland A."/>
            <person name="Coutinho P.M."/>
            <person name="de Vries R.P."/>
            <person name="Ferreira P."/>
            <person name="Findley K."/>
            <person name="Foster B."/>
            <person name="Gaskell J."/>
            <person name="Glotzer D."/>
            <person name="Gorecki P."/>
            <person name="Heitman J."/>
            <person name="Hesse C."/>
            <person name="Hori C."/>
            <person name="Igarashi K."/>
            <person name="Jurgens J.A."/>
            <person name="Kallen N."/>
            <person name="Kersten P."/>
            <person name="Kohler A."/>
            <person name="Kuees U."/>
            <person name="Kumar T.K.A."/>
            <person name="Kuo A."/>
            <person name="LaButti K."/>
            <person name="Larrondo L.F."/>
            <person name="Lindquist E."/>
            <person name="Ling A."/>
            <person name="Lombard V."/>
            <person name="Lucas S."/>
            <person name="Lundell T."/>
            <person name="Martin R."/>
            <person name="McLaughlin D.J."/>
            <person name="Morgenstern I."/>
            <person name="Morin E."/>
            <person name="Murat C."/>
            <person name="Nagy L.G."/>
            <person name="Nolan M."/>
            <person name="Ohm R.A."/>
            <person name="Patyshakuliyeva A."/>
            <person name="Rokas A."/>
            <person name="Ruiz-Duenas F.J."/>
            <person name="Sabat G."/>
            <person name="Salamov A."/>
            <person name="Samejima M."/>
            <person name="Schmutz J."/>
            <person name="Slot J.C."/>
            <person name="St John F."/>
            <person name="Stenlid J."/>
            <person name="Sun H."/>
            <person name="Sun S."/>
            <person name="Syed K."/>
            <person name="Tsang A."/>
            <person name="Wiebenga A."/>
            <person name="Young D."/>
            <person name="Pisabarro A."/>
            <person name="Eastwood D.C."/>
            <person name="Martin F."/>
            <person name="Cullen D."/>
            <person name="Grigoriev I.V."/>
            <person name="Hibbett D.S."/>
        </authorList>
    </citation>
    <scope>NUCLEOTIDE SEQUENCE [LARGE SCALE GENOMIC DNA]</scope>
    <source>
        <strain evidence="2">TFB10046</strain>
    </source>
</reference>
<name>J0LB48_AURST</name>
<dbReference type="Proteomes" id="UP000006514">
    <property type="component" value="Unassembled WGS sequence"/>
</dbReference>
<dbReference type="AlphaFoldDB" id="J0LB48"/>
<sequence>QFDVAKFHLVHHTRNKRRPVGSCLVIGNVTIRPESHARYLGVILDKELRWHAQVDSTVPKSTASVLAIGRLASGRFGLPYRFIRNLYISVVRPKMEYGVALWYTPIQEVPDSPRRRGRLERVQRVAARLITGAFKTSPTDTLEYLADLLP</sequence>
<dbReference type="EMBL" id="JH688126">
    <property type="protein sequence ID" value="EJD33663.1"/>
    <property type="molecule type" value="Genomic_DNA"/>
</dbReference>
<protein>
    <submittedName>
        <fullName evidence="1">Uncharacterized protein</fullName>
    </submittedName>
</protein>
<dbReference type="KEGG" id="adl:AURDEDRAFT_48899"/>
<dbReference type="OrthoDB" id="2800937at2759"/>
<feature type="non-terminal residue" evidence="1">
    <location>
        <position position="150"/>
    </location>
</feature>
<proteinExistence type="predicted"/>